<protein>
    <recommendedName>
        <fullName evidence="3">Inner membrane protein</fullName>
    </recommendedName>
</protein>
<accession>A0ABT6CFU8</accession>
<gene>
    <name evidence="1" type="ORF">POM99_06260</name>
</gene>
<dbReference type="Proteomes" id="UP001222770">
    <property type="component" value="Unassembled WGS sequence"/>
</dbReference>
<name>A0ABT6CFU8_9SPHN</name>
<organism evidence="1 2">
    <name type="scientific">Novosphingobium cyanobacteriorum</name>
    <dbReference type="NCBI Taxonomy" id="3024215"/>
    <lineage>
        <taxon>Bacteria</taxon>
        <taxon>Pseudomonadati</taxon>
        <taxon>Pseudomonadota</taxon>
        <taxon>Alphaproteobacteria</taxon>
        <taxon>Sphingomonadales</taxon>
        <taxon>Sphingomonadaceae</taxon>
        <taxon>Novosphingobium</taxon>
    </lineage>
</organism>
<comment type="caution">
    <text evidence="1">The sequence shown here is derived from an EMBL/GenBank/DDBJ whole genome shotgun (WGS) entry which is preliminary data.</text>
</comment>
<proteinExistence type="predicted"/>
<evidence type="ECO:0000313" key="2">
    <source>
        <dbReference type="Proteomes" id="UP001222770"/>
    </source>
</evidence>
<dbReference type="EMBL" id="JAROCY010000005">
    <property type="protein sequence ID" value="MDF8332795.1"/>
    <property type="molecule type" value="Genomic_DNA"/>
</dbReference>
<dbReference type="RefSeq" id="WP_053556493.1">
    <property type="nucleotide sequence ID" value="NZ_JAROCY010000005.1"/>
</dbReference>
<keyword evidence="2" id="KW-1185">Reference proteome</keyword>
<sequence>MLTDSERFAFTAHRIHAFETTGNAYDATQIDEAIETGDTLLVHAEGVVAVAMTWPFAITTAHGHLHSMAPSKDGDTLEIVAESLKVEPGAIRRAAEFARQLGFEIDPAVAPLLA</sequence>
<evidence type="ECO:0000313" key="1">
    <source>
        <dbReference type="EMBL" id="MDF8332795.1"/>
    </source>
</evidence>
<evidence type="ECO:0008006" key="3">
    <source>
        <dbReference type="Google" id="ProtNLM"/>
    </source>
</evidence>
<reference evidence="1 2" key="1">
    <citation type="submission" date="2023-03" db="EMBL/GenBank/DDBJ databases">
        <title>Novosphingobium cyanobacteriorum sp. nov., isolated from a eutrophic reservoir during the Microcystis bloom period.</title>
        <authorList>
            <person name="Kang M."/>
            <person name="Le V."/>
            <person name="Ko S.-R."/>
            <person name="Lee S.-A."/>
            <person name="Ahn C.-Y."/>
        </authorList>
    </citation>
    <scope>NUCLEOTIDE SEQUENCE [LARGE SCALE GENOMIC DNA]</scope>
    <source>
        <strain evidence="1 2">HBC54</strain>
    </source>
</reference>